<reference evidence="2" key="1">
    <citation type="journal article" date="2019" name="Int. J. Syst. Evol. Microbiol.">
        <title>The Global Catalogue of Microorganisms (GCM) 10K type strain sequencing project: providing services to taxonomists for standard genome sequencing and annotation.</title>
        <authorList>
            <consortium name="The Broad Institute Genomics Platform"/>
            <consortium name="The Broad Institute Genome Sequencing Center for Infectious Disease"/>
            <person name="Wu L."/>
            <person name="Ma J."/>
        </authorList>
    </citation>
    <scope>NUCLEOTIDE SEQUENCE [LARGE SCALE GENOMIC DNA]</scope>
    <source>
        <strain evidence="2">CCM 8391</strain>
    </source>
</reference>
<gene>
    <name evidence="1" type="ORF">ACFQE5_01845</name>
</gene>
<evidence type="ECO:0000313" key="2">
    <source>
        <dbReference type="Proteomes" id="UP001596302"/>
    </source>
</evidence>
<comment type="caution">
    <text evidence="1">The sequence shown here is derived from an EMBL/GenBank/DDBJ whole genome shotgun (WGS) entry which is preliminary data.</text>
</comment>
<sequence>MALNATLARLGVTGMIMVAPTGTTVPTDLAAWGVGWADLGYISDDGLTESPDEDKAEFTPWQSNTPIRVETTRSTKTFQFTCWETNVNTVSLYYQVPASAMTTTGTAPDQIVSFNEQGKPARDLRAFGFDIIDGNYQRRIILPLAEVTERGEVVYKSDELIGYQMTVTAYPGTDGISIKRLFKEGWLPA</sequence>
<organism evidence="1 2">
    <name type="scientific">Pseudonocardia hispaniensis</name>
    <dbReference type="NCBI Taxonomy" id="904933"/>
    <lineage>
        <taxon>Bacteria</taxon>
        <taxon>Bacillati</taxon>
        <taxon>Actinomycetota</taxon>
        <taxon>Actinomycetes</taxon>
        <taxon>Pseudonocardiales</taxon>
        <taxon>Pseudonocardiaceae</taxon>
        <taxon>Pseudonocardia</taxon>
    </lineage>
</organism>
<dbReference type="Proteomes" id="UP001596302">
    <property type="component" value="Unassembled WGS sequence"/>
</dbReference>
<dbReference type="InterPro" id="IPR058154">
    <property type="entry name" value="Bxb1_TTP-like"/>
</dbReference>
<accession>A0ABW1IXS2</accession>
<proteinExistence type="predicted"/>
<evidence type="ECO:0008006" key="3">
    <source>
        <dbReference type="Google" id="ProtNLM"/>
    </source>
</evidence>
<dbReference type="EMBL" id="JBHSQW010000002">
    <property type="protein sequence ID" value="MFC5992950.1"/>
    <property type="molecule type" value="Genomic_DNA"/>
</dbReference>
<name>A0ABW1IXS2_9PSEU</name>
<protein>
    <recommendedName>
        <fullName evidence="3">Tail tube protein</fullName>
    </recommendedName>
</protein>
<dbReference type="RefSeq" id="WP_379582026.1">
    <property type="nucleotide sequence ID" value="NZ_JBHSQW010000002.1"/>
</dbReference>
<evidence type="ECO:0000313" key="1">
    <source>
        <dbReference type="EMBL" id="MFC5992950.1"/>
    </source>
</evidence>
<dbReference type="Pfam" id="PF25681">
    <property type="entry name" value="Phage_TTP_17"/>
    <property type="match status" value="1"/>
</dbReference>
<keyword evidence="2" id="KW-1185">Reference proteome</keyword>